<dbReference type="InterPro" id="IPR050763">
    <property type="entry name" value="ABC_transporter_ATP-binding"/>
</dbReference>
<evidence type="ECO:0000256" key="1">
    <source>
        <dbReference type="ARBA" id="ARBA00005417"/>
    </source>
</evidence>
<evidence type="ECO:0000313" key="6">
    <source>
        <dbReference type="Proteomes" id="UP000190409"/>
    </source>
</evidence>
<dbReference type="Pfam" id="PF00005">
    <property type="entry name" value="ABC_tran"/>
    <property type="match status" value="1"/>
</dbReference>
<dbReference type="PANTHER" id="PTHR42711">
    <property type="entry name" value="ABC TRANSPORTER ATP-BINDING PROTEIN"/>
    <property type="match status" value="1"/>
</dbReference>
<keyword evidence="2" id="KW-0813">Transport</keyword>
<keyword evidence="3" id="KW-0547">Nucleotide-binding</keyword>
<dbReference type="InterPro" id="IPR003439">
    <property type="entry name" value="ABC_transporter-like_ATP-bd"/>
</dbReference>
<name>A0A1S8KQ57_9LACT</name>
<sequence length="259" mass="28278">MNKTKILDVNHLKKVYKQGKEPFVAVDDVSMTIHEGEIVALIGPNGAGKTTTVSMIGGYLLPTSGDILLEGKSIVKTSSKHKPKIGVVFGGHSGFYGRATLADNLSFFADLVRIPPKEHEQEVARVLKLVDLYDVREKEAHQLSTGMMQRLHIARAMLGNPSLLLLDEPTTGLDVEIAKEVRDTIKKLAQQGMAILLTSHIMSEIEVLADRIYLIGGGQIKHEGTVADILDLAKVTHIDRPATLEESYLSIAPTLKRGN</sequence>
<dbReference type="AlphaFoldDB" id="A0A1S8KQ57"/>
<evidence type="ECO:0000256" key="2">
    <source>
        <dbReference type="ARBA" id="ARBA00022448"/>
    </source>
</evidence>
<dbReference type="SMART" id="SM00382">
    <property type="entry name" value="AAA"/>
    <property type="match status" value="1"/>
</dbReference>
<gene>
    <name evidence="5" type="ORF">BWX42_09135</name>
</gene>
<dbReference type="RefSeq" id="WP_004634886.1">
    <property type="nucleotide sequence ID" value="NZ_CAJHJL010000004.1"/>
</dbReference>
<dbReference type="EMBL" id="MUYF01000003">
    <property type="protein sequence ID" value="OOL81842.1"/>
    <property type="molecule type" value="Genomic_DNA"/>
</dbReference>
<dbReference type="PANTHER" id="PTHR42711:SF5">
    <property type="entry name" value="ABC TRANSPORTER ATP-BINDING PROTEIN NATA"/>
    <property type="match status" value="1"/>
</dbReference>
<dbReference type="InterPro" id="IPR027417">
    <property type="entry name" value="P-loop_NTPase"/>
</dbReference>
<protein>
    <submittedName>
        <fullName evidence="5">ABC transporter ATP-binding protein</fullName>
    </submittedName>
</protein>
<accession>A0A1S8KQ57</accession>
<proteinExistence type="inferred from homology"/>
<dbReference type="SUPFAM" id="SSF52540">
    <property type="entry name" value="P-loop containing nucleoside triphosphate hydrolases"/>
    <property type="match status" value="1"/>
</dbReference>
<dbReference type="GO" id="GO:0005524">
    <property type="term" value="F:ATP binding"/>
    <property type="evidence" value="ECO:0007669"/>
    <property type="project" value="UniProtKB-KW"/>
</dbReference>
<organism evidence="5 6">
    <name type="scientific">Dolosigranulum pigrum</name>
    <dbReference type="NCBI Taxonomy" id="29394"/>
    <lineage>
        <taxon>Bacteria</taxon>
        <taxon>Bacillati</taxon>
        <taxon>Bacillota</taxon>
        <taxon>Bacilli</taxon>
        <taxon>Lactobacillales</taxon>
        <taxon>Carnobacteriaceae</taxon>
        <taxon>Dolosigranulum</taxon>
    </lineage>
</organism>
<dbReference type="GeneID" id="42693727"/>
<evidence type="ECO:0000313" key="5">
    <source>
        <dbReference type="EMBL" id="OOL81842.1"/>
    </source>
</evidence>
<reference evidence="5 6" key="1">
    <citation type="submission" date="2017-01" db="EMBL/GenBank/DDBJ databases">
        <title>Complete Genome Sequence of Dolosigranulum pigrum isolated from a Patient with interstitial lung disease.</title>
        <authorList>
            <person name="Mukhopadhyay R."/>
            <person name="Joaquin J."/>
            <person name="Hogue R."/>
            <person name="Fitzgerald S."/>
            <person name="Jospin G."/>
            <person name="Eisen J.A."/>
            <person name="Chaturvedi V."/>
        </authorList>
    </citation>
    <scope>NUCLEOTIDE SEQUENCE [LARGE SCALE GENOMIC DNA]</scope>
    <source>
        <strain evidence="5 6">15S00348</strain>
    </source>
</reference>
<dbReference type="InterPro" id="IPR003593">
    <property type="entry name" value="AAA+_ATPase"/>
</dbReference>
<evidence type="ECO:0000256" key="4">
    <source>
        <dbReference type="ARBA" id="ARBA00022840"/>
    </source>
</evidence>
<dbReference type="PROSITE" id="PS50893">
    <property type="entry name" value="ABC_TRANSPORTER_2"/>
    <property type="match status" value="1"/>
</dbReference>
<comment type="similarity">
    <text evidence="1">Belongs to the ABC transporter superfamily.</text>
</comment>
<comment type="caution">
    <text evidence="5">The sequence shown here is derived from an EMBL/GenBank/DDBJ whole genome shotgun (WGS) entry which is preliminary data.</text>
</comment>
<dbReference type="Gene3D" id="3.40.50.300">
    <property type="entry name" value="P-loop containing nucleotide triphosphate hydrolases"/>
    <property type="match status" value="1"/>
</dbReference>
<evidence type="ECO:0000256" key="3">
    <source>
        <dbReference type="ARBA" id="ARBA00022741"/>
    </source>
</evidence>
<dbReference type="Proteomes" id="UP000190409">
    <property type="component" value="Unassembled WGS sequence"/>
</dbReference>
<dbReference type="GO" id="GO:0016887">
    <property type="term" value="F:ATP hydrolysis activity"/>
    <property type="evidence" value="ECO:0007669"/>
    <property type="project" value="InterPro"/>
</dbReference>
<keyword evidence="4 5" id="KW-0067">ATP-binding</keyword>